<dbReference type="Gene3D" id="3.40.50.720">
    <property type="entry name" value="NAD(P)-binding Rossmann-like Domain"/>
    <property type="match status" value="1"/>
</dbReference>
<dbReference type="EMBL" id="JASJOS010000004">
    <property type="protein sequence ID" value="MDJ1480683.1"/>
    <property type="molecule type" value="Genomic_DNA"/>
</dbReference>
<organism evidence="4 5">
    <name type="scientific">Xanthocytophaga flava</name>
    <dbReference type="NCBI Taxonomy" id="3048013"/>
    <lineage>
        <taxon>Bacteria</taxon>
        <taxon>Pseudomonadati</taxon>
        <taxon>Bacteroidota</taxon>
        <taxon>Cytophagia</taxon>
        <taxon>Cytophagales</taxon>
        <taxon>Rhodocytophagaceae</taxon>
        <taxon>Xanthocytophaga</taxon>
    </lineage>
</organism>
<dbReference type="InterPro" id="IPR043906">
    <property type="entry name" value="Gfo/Idh/MocA_OxRdtase_bact_C"/>
</dbReference>
<dbReference type="GO" id="GO:0000166">
    <property type="term" value="F:nucleotide binding"/>
    <property type="evidence" value="ECO:0007669"/>
    <property type="project" value="InterPro"/>
</dbReference>
<dbReference type="PROSITE" id="PS51318">
    <property type="entry name" value="TAT"/>
    <property type="match status" value="1"/>
</dbReference>
<dbReference type="Pfam" id="PF19051">
    <property type="entry name" value="GFO_IDH_MocA_C2"/>
    <property type="match status" value="1"/>
</dbReference>
<gene>
    <name evidence="4" type="ORF">QNI16_09325</name>
</gene>
<accession>A0AAE3QQ53</accession>
<feature type="domain" description="Gfo/Idh/MocA-like oxidoreductase bacterial type C-terminal" evidence="3">
    <location>
        <begin position="174"/>
        <end position="268"/>
    </location>
</feature>
<dbReference type="InterPro" id="IPR050463">
    <property type="entry name" value="Gfo/Idh/MocA_oxidrdct_glycsds"/>
</dbReference>
<dbReference type="RefSeq" id="WP_313977557.1">
    <property type="nucleotide sequence ID" value="NZ_JASJOS010000004.1"/>
</dbReference>
<dbReference type="Pfam" id="PF01408">
    <property type="entry name" value="GFO_IDH_MocA"/>
    <property type="match status" value="1"/>
</dbReference>
<evidence type="ECO:0000313" key="5">
    <source>
        <dbReference type="Proteomes" id="UP001241110"/>
    </source>
</evidence>
<proteinExistence type="predicted"/>
<dbReference type="InterPro" id="IPR036291">
    <property type="entry name" value="NAD(P)-bd_dom_sf"/>
</dbReference>
<dbReference type="PANTHER" id="PTHR43818">
    <property type="entry name" value="BCDNA.GH03377"/>
    <property type="match status" value="1"/>
</dbReference>
<dbReference type="Gene3D" id="3.30.360.10">
    <property type="entry name" value="Dihydrodipicolinate Reductase, domain 2"/>
    <property type="match status" value="1"/>
</dbReference>
<dbReference type="Proteomes" id="UP001241110">
    <property type="component" value="Unassembled WGS sequence"/>
</dbReference>
<protein>
    <submittedName>
        <fullName evidence="4">Gfo/Idh/MocA family oxidoreductase</fullName>
    </submittedName>
</protein>
<keyword evidence="1" id="KW-0560">Oxidoreductase</keyword>
<evidence type="ECO:0000256" key="1">
    <source>
        <dbReference type="ARBA" id="ARBA00023002"/>
    </source>
</evidence>
<dbReference type="InterPro" id="IPR006311">
    <property type="entry name" value="TAT_signal"/>
</dbReference>
<dbReference type="PANTHER" id="PTHR43818:SF11">
    <property type="entry name" value="BCDNA.GH03377"/>
    <property type="match status" value="1"/>
</dbReference>
<dbReference type="SUPFAM" id="SSF55347">
    <property type="entry name" value="Glyceraldehyde-3-phosphate dehydrogenase-like, C-terminal domain"/>
    <property type="match status" value="1"/>
</dbReference>
<feature type="domain" description="Gfo/Idh/MocA-like oxidoreductase N-terminal" evidence="2">
    <location>
        <begin position="49"/>
        <end position="168"/>
    </location>
</feature>
<name>A0AAE3QQ53_9BACT</name>
<sequence>MKNSRRSFLKKLGGASAFISAGAFSSQAKAEGDIRILQSRAKVTANDKIRIGLIGAGIIGHYDVETAMKVPGVELVGVCDLYDGRLVRAREKWGSKLFTTRDYRELLNRKDIDAVLVCTSDHWHDRISIDAMNAGKHVYCEKPMVHHVEEGQAVIDTQRKTGKVFQVGSQRASGTPILEAKKYFEQGILGELTFVEAAIDRTDAKGAWQYTVPTDASPKTVDWDRYLGDAPKVPFDANRFFRWRNYKDYGTGVAGDLFVHLLTSLHVITSSNGPNKVFSLGALNYWKDGRDAYDLVTAIMQYPKAKTHPAFQFITRVNLASGTGGMQSVKLVGTEGVIELGWSGFTIKHFKRAKAPGIGGYDSVESFAKAQQDDVMKAYNAMYSEADRVGQKFDEIKFVAPQGYDERYDHMVNFFNGIRENKPIVEDASFGLRAAGPSLLANLSAEQQKAIVWDPESMRIVQV</sequence>
<reference evidence="4" key="1">
    <citation type="submission" date="2023-05" db="EMBL/GenBank/DDBJ databases">
        <authorList>
            <person name="Zhang X."/>
        </authorList>
    </citation>
    <scope>NUCLEOTIDE SEQUENCE</scope>
    <source>
        <strain evidence="4">YF14B1</strain>
    </source>
</reference>
<dbReference type="GO" id="GO:0016491">
    <property type="term" value="F:oxidoreductase activity"/>
    <property type="evidence" value="ECO:0007669"/>
    <property type="project" value="UniProtKB-KW"/>
</dbReference>
<comment type="caution">
    <text evidence="4">The sequence shown here is derived from an EMBL/GenBank/DDBJ whole genome shotgun (WGS) entry which is preliminary data.</text>
</comment>
<dbReference type="SUPFAM" id="SSF51735">
    <property type="entry name" value="NAD(P)-binding Rossmann-fold domains"/>
    <property type="match status" value="1"/>
</dbReference>
<evidence type="ECO:0000259" key="2">
    <source>
        <dbReference type="Pfam" id="PF01408"/>
    </source>
</evidence>
<evidence type="ECO:0000313" key="4">
    <source>
        <dbReference type="EMBL" id="MDJ1480683.1"/>
    </source>
</evidence>
<dbReference type="InterPro" id="IPR000683">
    <property type="entry name" value="Gfo/Idh/MocA-like_OxRdtase_N"/>
</dbReference>
<evidence type="ECO:0000259" key="3">
    <source>
        <dbReference type="Pfam" id="PF19051"/>
    </source>
</evidence>
<dbReference type="AlphaFoldDB" id="A0AAE3QQ53"/>